<keyword evidence="1" id="KW-0732">Signal</keyword>
<organism evidence="2 3">
    <name type="scientific">Penicillium citrinum</name>
    <dbReference type="NCBI Taxonomy" id="5077"/>
    <lineage>
        <taxon>Eukaryota</taxon>
        <taxon>Fungi</taxon>
        <taxon>Dikarya</taxon>
        <taxon>Ascomycota</taxon>
        <taxon>Pezizomycotina</taxon>
        <taxon>Eurotiomycetes</taxon>
        <taxon>Eurotiomycetidae</taxon>
        <taxon>Eurotiales</taxon>
        <taxon>Aspergillaceae</taxon>
        <taxon>Penicillium</taxon>
    </lineage>
</organism>
<comment type="caution">
    <text evidence="2">The sequence shown here is derived from an EMBL/GenBank/DDBJ whole genome shotgun (WGS) entry which is preliminary data.</text>
</comment>
<dbReference type="RefSeq" id="XP_056498571.1">
    <property type="nucleotide sequence ID" value="XM_056647020.1"/>
</dbReference>
<dbReference type="GeneID" id="81386187"/>
<reference evidence="2" key="1">
    <citation type="submission" date="2022-11" db="EMBL/GenBank/DDBJ databases">
        <authorList>
            <person name="Petersen C."/>
        </authorList>
    </citation>
    <scope>NUCLEOTIDE SEQUENCE</scope>
    <source>
        <strain evidence="2">IBT 23319</strain>
    </source>
</reference>
<dbReference type="InterPro" id="IPR021851">
    <property type="entry name" value="DUF3455"/>
</dbReference>
<evidence type="ECO:0000256" key="1">
    <source>
        <dbReference type="SAM" id="SignalP"/>
    </source>
</evidence>
<evidence type="ECO:0008006" key="4">
    <source>
        <dbReference type="Google" id="ProtNLM"/>
    </source>
</evidence>
<dbReference type="InterPro" id="IPR021706">
    <property type="entry name" value="DUF2990"/>
</dbReference>
<dbReference type="PANTHER" id="PTHR35567">
    <property type="entry name" value="MALATE DEHYDROGENASE (AFU_ORTHOLOGUE AFUA_2G13800)"/>
    <property type="match status" value="1"/>
</dbReference>
<proteinExistence type="predicted"/>
<dbReference type="Pfam" id="PF11693">
    <property type="entry name" value="DUF2990"/>
    <property type="match status" value="1"/>
</dbReference>
<accession>A0A9W9TJ93</accession>
<evidence type="ECO:0000313" key="3">
    <source>
        <dbReference type="Proteomes" id="UP001147733"/>
    </source>
</evidence>
<reference evidence="2" key="2">
    <citation type="journal article" date="2023" name="IMA Fungus">
        <title>Comparative genomic study of the Penicillium genus elucidates a diverse pangenome and 15 lateral gene transfer events.</title>
        <authorList>
            <person name="Petersen C."/>
            <person name="Sorensen T."/>
            <person name="Nielsen M.R."/>
            <person name="Sondergaard T.E."/>
            <person name="Sorensen J.L."/>
            <person name="Fitzpatrick D.A."/>
            <person name="Frisvad J.C."/>
            <person name="Nielsen K.L."/>
        </authorList>
    </citation>
    <scope>NUCLEOTIDE SEQUENCE</scope>
    <source>
        <strain evidence="2">IBT 23319</strain>
    </source>
</reference>
<dbReference type="PANTHER" id="PTHR35567:SF1">
    <property type="entry name" value="CONSERVED FUNGAL PROTEIN (AFU_ORTHOLOGUE AFUA_1G14230)"/>
    <property type="match status" value="1"/>
</dbReference>
<protein>
    <recommendedName>
        <fullName evidence="4">Malate dehydrogenase</fullName>
    </recommendedName>
</protein>
<feature type="signal peptide" evidence="1">
    <location>
        <begin position="1"/>
        <end position="16"/>
    </location>
</feature>
<keyword evidence="3" id="KW-1185">Reference proteome</keyword>
<dbReference type="OrthoDB" id="1859733at2759"/>
<feature type="chain" id="PRO_5040731411" description="Malate dehydrogenase" evidence="1">
    <location>
        <begin position="17"/>
        <end position="256"/>
    </location>
</feature>
<gene>
    <name evidence="2" type="ORF">N7469_008102</name>
</gene>
<dbReference type="EMBL" id="JAPQKT010000007">
    <property type="protein sequence ID" value="KAJ5224599.1"/>
    <property type="molecule type" value="Genomic_DNA"/>
</dbReference>
<dbReference type="Pfam" id="PF11937">
    <property type="entry name" value="DUF3455"/>
    <property type="match status" value="1"/>
</dbReference>
<name>A0A9W9TJ93_PENCI</name>
<dbReference type="AlphaFoldDB" id="A0A9W9TJ93"/>
<sequence>MRFLPALLSLVVVSTAAPTNFFDDIYDFSDSLLDYYSKVSQHINRLRHSKTAVGCDVSKIALPSHASGLTSPEGLTPMYVAIGRGTQNYTCADSTSNSKPQAAGAVANLYNATCMAANYPDLLELIPTIIWNSSVPLDVSTFPRSKIQLPANIGLMGHHFFFDSTTPEFNFNLDSSKQFGIAMTKKGGSIDAPANALKGQYGAVPWLYLTTTKGTVGKYKAVYRVDTASGNPPDTCEGQPEKFQMRYSANYYFFGN</sequence>
<evidence type="ECO:0000313" key="2">
    <source>
        <dbReference type="EMBL" id="KAJ5224599.1"/>
    </source>
</evidence>
<dbReference type="Proteomes" id="UP001147733">
    <property type="component" value="Unassembled WGS sequence"/>
</dbReference>